<gene>
    <name evidence="3" type="ORF">EYW49_15460</name>
</gene>
<feature type="compositionally biased region" description="Low complexity" evidence="1">
    <location>
        <begin position="47"/>
        <end position="60"/>
    </location>
</feature>
<dbReference type="Pfam" id="PF01713">
    <property type="entry name" value="Smr"/>
    <property type="match status" value="1"/>
</dbReference>
<sequence>MIPTFRRRRPRALGDDERRLWDKVTETIDPLGDARPHRRSRRPPVESHPAPESPPVVEAAVPPPPAAPEPPKEKRVPRIVRPTGPTRREPARAAATIHVKHTPTPEGLAPPVAAPPSLAALDDRTRRRLARGLVAIDARLDLHGMTQEAAHSALRHFLVRARGAGARIVLVITGKGRGGPGESPWDRGVLRRAVPHWLADSDVRDLVIGFEEAHLAHGGAGAIYVRLRRPRGGRPA</sequence>
<name>A0A4Q9VLC4_9HYPH</name>
<accession>A0A4Q9VLC4</accession>
<dbReference type="OrthoDB" id="7165597at2"/>
<dbReference type="SMART" id="SM00463">
    <property type="entry name" value="SMR"/>
    <property type="match status" value="1"/>
</dbReference>
<dbReference type="RefSeq" id="WP_131310492.1">
    <property type="nucleotide sequence ID" value="NZ_SJFN01000024.1"/>
</dbReference>
<reference evidence="3 4" key="1">
    <citation type="submission" date="2019-02" db="EMBL/GenBank/DDBJ databases">
        <title>Siculibacillus lacustris gen. nov., sp. nov., a new rosette-forming bacterium isolated from a freshwater crater lake (Lake St. Ana, Romania).</title>
        <authorList>
            <person name="Felfoldi T."/>
            <person name="Marton Z."/>
            <person name="Szabo A."/>
            <person name="Mentes A."/>
            <person name="Boka K."/>
            <person name="Marialigeti K."/>
            <person name="Mathe I."/>
            <person name="Koncz M."/>
            <person name="Schumann P."/>
            <person name="Toth E."/>
        </authorList>
    </citation>
    <scope>NUCLEOTIDE SEQUENCE [LARGE SCALE GENOMIC DNA]</scope>
    <source>
        <strain evidence="3 4">SA-279</strain>
    </source>
</reference>
<evidence type="ECO:0000313" key="4">
    <source>
        <dbReference type="Proteomes" id="UP000292781"/>
    </source>
</evidence>
<dbReference type="SUPFAM" id="SSF160443">
    <property type="entry name" value="SMR domain-like"/>
    <property type="match status" value="1"/>
</dbReference>
<keyword evidence="4" id="KW-1185">Reference proteome</keyword>
<evidence type="ECO:0000256" key="1">
    <source>
        <dbReference type="SAM" id="MobiDB-lite"/>
    </source>
</evidence>
<dbReference type="AlphaFoldDB" id="A0A4Q9VLC4"/>
<protein>
    <recommendedName>
        <fullName evidence="2">Smr domain-containing protein</fullName>
    </recommendedName>
</protein>
<dbReference type="PANTHER" id="PTHR35562">
    <property type="entry name" value="DNA ENDONUCLEASE SMRA-RELATED"/>
    <property type="match status" value="1"/>
</dbReference>
<feature type="region of interest" description="Disordered" evidence="1">
    <location>
        <begin position="1"/>
        <end position="92"/>
    </location>
</feature>
<dbReference type="PANTHER" id="PTHR35562:SF2">
    <property type="entry name" value="DNA ENDONUCLEASE SMRA-RELATED"/>
    <property type="match status" value="1"/>
</dbReference>
<feature type="domain" description="Smr" evidence="2">
    <location>
        <begin position="140"/>
        <end position="228"/>
    </location>
</feature>
<comment type="caution">
    <text evidence="3">The sequence shown here is derived from an EMBL/GenBank/DDBJ whole genome shotgun (WGS) entry which is preliminary data.</text>
</comment>
<dbReference type="Gene3D" id="3.30.1370.110">
    <property type="match status" value="1"/>
</dbReference>
<dbReference type="InterPro" id="IPR036063">
    <property type="entry name" value="Smr_dom_sf"/>
</dbReference>
<feature type="compositionally biased region" description="Basic residues" evidence="1">
    <location>
        <begin position="1"/>
        <end position="11"/>
    </location>
</feature>
<feature type="compositionally biased region" description="Basic and acidic residues" evidence="1">
    <location>
        <begin position="12"/>
        <end position="26"/>
    </location>
</feature>
<dbReference type="Proteomes" id="UP000292781">
    <property type="component" value="Unassembled WGS sequence"/>
</dbReference>
<organism evidence="3 4">
    <name type="scientific">Siculibacillus lacustris</name>
    <dbReference type="NCBI Taxonomy" id="1549641"/>
    <lineage>
        <taxon>Bacteria</taxon>
        <taxon>Pseudomonadati</taxon>
        <taxon>Pseudomonadota</taxon>
        <taxon>Alphaproteobacteria</taxon>
        <taxon>Hyphomicrobiales</taxon>
        <taxon>Ancalomicrobiaceae</taxon>
        <taxon>Siculibacillus</taxon>
    </lineage>
</organism>
<dbReference type="PROSITE" id="PS50828">
    <property type="entry name" value="SMR"/>
    <property type="match status" value="1"/>
</dbReference>
<dbReference type="EMBL" id="SJFN01000024">
    <property type="protein sequence ID" value="TBW35791.1"/>
    <property type="molecule type" value="Genomic_DNA"/>
</dbReference>
<evidence type="ECO:0000313" key="3">
    <source>
        <dbReference type="EMBL" id="TBW35791.1"/>
    </source>
</evidence>
<proteinExistence type="predicted"/>
<evidence type="ECO:0000259" key="2">
    <source>
        <dbReference type="PROSITE" id="PS50828"/>
    </source>
</evidence>
<dbReference type="InterPro" id="IPR002625">
    <property type="entry name" value="Smr_dom"/>
</dbReference>